<dbReference type="PRINTS" id="PR00176">
    <property type="entry name" value="NANEUSMPORT"/>
</dbReference>
<evidence type="ECO:0000256" key="15">
    <source>
        <dbReference type="RuleBase" id="RU003732"/>
    </source>
</evidence>
<evidence type="ECO:0000256" key="5">
    <source>
        <dbReference type="ARBA" id="ARBA00022847"/>
    </source>
</evidence>
<proteinExistence type="inferred from homology"/>
<feature type="compositionally biased region" description="Gly residues" evidence="16">
    <location>
        <begin position="1"/>
        <end position="10"/>
    </location>
</feature>
<evidence type="ECO:0000256" key="13">
    <source>
        <dbReference type="ARBA" id="ARBA00037785"/>
    </source>
</evidence>
<keyword evidence="10 17" id="KW-0472">Membrane</keyword>
<evidence type="ECO:0000256" key="4">
    <source>
        <dbReference type="ARBA" id="ARBA00022692"/>
    </source>
</evidence>
<evidence type="ECO:0000256" key="2">
    <source>
        <dbReference type="ARBA" id="ARBA00006459"/>
    </source>
</evidence>
<name>A0AAE1LA87_9NEOP</name>
<keyword evidence="19" id="KW-1185">Reference proteome</keyword>
<evidence type="ECO:0000256" key="14">
    <source>
        <dbReference type="PIRSR" id="PIRSR600175-1"/>
    </source>
</evidence>
<evidence type="ECO:0000256" key="11">
    <source>
        <dbReference type="ARBA" id="ARBA00023180"/>
    </source>
</evidence>
<feature type="binding site" evidence="14">
    <location>
        <position position="435"/>
    </location>
    <ligand>
        <name>Na(+)</name>
        <dbReference type="ChEBI" id="CHEBI:29101"/>
        <label>1</label>
    </ligand>
</feature>
<evidence type="ECO:0000313" key="19">
    <source>
        <dbReference type="Proteomes" id="UP001219518"/>
    </source>
</evidence>
<dbReference type="InterPro" id="IPR000175">
    <property type="entry name" value="Na/ntran_symport"/>
</dbReference>
<dbReference type="GO" id="GO:0005886">
    <property type="term" value="C:plasma membrane"/>
    <property type="evidence" value="ECO:0007669"/>
    <property type="project" value="TreeGrafter"/>
</dbReference>
<dbReference type="GO" id="GO:0046872">
    <property type="term" value="F:metal ion binding"/>
    <property type="evidence" value="ECO:0007669"/>
    <property type="project" value="UniProtKB-KW"/>
</dbReference>
<feature type="binding site" evidence="14">
    <location>
        <position position="337"/>
    </location>
    <ligand>
        <name>Na(+)</name>
        <dbReference type="ChEBI" id="CHEBI:29101"/>
        <label>1</label>
    </ligand>
</feature>
<dbReference type="CDD" id="cd10324">
    <property type="entry name" value="SLC6sbd"/>
    <property type="match status" value="1"/>
</dbReference>
<evidence type="ECO:0000256" key="1">
    <source>
        <dbReference type="ARBA" id="ARBA00004141"/>
    </source>
</evidence>
<keyword evidence="8 14" id="KW-0915">Sodium</keyword>
<protein>
    <recommendedName>
        <fullName evidence="15">Transporter</fullName>
    </recommendedName>
</protein>
<accession>A0AAE1LA87</accession>
<keyword evidence="5 15" id="KW-0769">Symport</keyword>
<feature type="binding site" evidence="14">
    <location>
        <position position="439"/>
    </location>
    <ligand>
        <name>Na(+)</name>
        <dbReference type="ChEBI" id="CHEBI:29101"/>
        <label>1</label>
    </ligand>
</feature>
<evidence type="ECO:0000313" key="18">
    <source>
        <dbReference type="EMBL" id="KAK3912050.1"/>
    </source>
</evidence>
<keyword evidence="4 15" id="KW-0812">Transmembrane</keyword>
<keyword evidence="3 15" id="KW-0813">Transport</keyword>
<dbReference type="PROSITE" id="PS50267">
    <property type="entry name" value="NA_NEUROTRAN_SYMP_3"/>
    <property type="match status" value="1"/>
</dbReference>
<feature type="transmembrane region" description="Helical" evidence="17">
    <location>
        <begin position="282"/>
        <end position="307"/>
    </location>
</feature>
<dbReference type="AlphaFoldDB" id="A0AAE1LA87"/>
<dbReference type="GO" id="GO:0005283">
    <property type="term" value="F:amino acid:sodium symporter activity"/>
    <property type="evidence" value="ECO:0007669"/>
    <property type="project" value="TreeGrafter"/>
</dbReference>
<dbReference type="GO" id="GO:0015179">
    <property type="term" value="F:L-amino acid transmembrane transporter activity"/>
    <property type="evidence" value="ECO:0007669"/>
    <property type="project" value="TreeGrafter"/>
</dbReference>
<feature type="binding site" evidence="14">
    <location>
        <position position="78"/>
    </location>
    <ligand>
        <name>Na(+)</name>
        <dbReference type="ChEBI" id="CHEBI:29101"/>
        <label>1</label>
    </ligand>
</feature>
<dbReference type="Pfam" id="PF00209">
    <property type="entry name" value="SNF"/>
    <property type="match status" value="1"/>
</dbReference>
<feature type="transmembrane region" description="Helical" evidence="17">
    <location>
        <begin position="363"/>
        <end position="384"/>
    </location>
</feature>
<gene>
    <name evidence="18" type="ORF">KUF71_021620</name>
</gene>
<evidence type="ECO:0000256" key="3">
    <source>
        <dbReference type="ARBA" id="ARBA00022448"/>
    </source>
</evidence>
<evidence type="ECO:0000256" key="16">
    <source>
        <dbReference type="SAM" id="MobiDB-lite"/>
    </source>
</evidence>
<dbReference type="PANTHER" id="PTHR11616:SF321">
    <property type="entry name" value="SODIUM-DEPENDENT NUTRIENT AMINO ACID TRANSPORTER 1-RELATED"/>
    <property type="match status" value="1"/>
</dbReference>
<dbReference type="Proteomes" id="UP001219518">
    <property type="component" value="Unassembled WGS sequence"/>
</dbReference>
<feature type="transmembrane region" description="Helical" evidence="17">
    <location>
        <begin position="94"/>
        <end position="114"/>
    </location>
</feature>
<reference evidence="18" key="2">
    <citation type="journal article" date="2023" name="BMC Genomics">
        <title>Pest status, molecular evolution, and epigenetic factors derived from the genome assembly of Frankliniella fusca, a thysanopteran phytovirus vector.</title>
        <authorList>
            <person name="Catto M.A."/>
            <person name="Labadie P.E."/>
            <person name="Jacobson A.L."/>
            <person name="Kennedy G.G."/>
            <person name="Srinivasan R."/>
            <person name="Hunt B.G."/>
        </authorList>
    </citation>
    <scope>NUCLEOTIDE SEQUENCE</scope>
    <source>
        <strain evidence="18">PL_HMW_Pooled</strain>
    </source>
</reference>
<keyword evidence="12" id="KW-0739">Sodium transport</keyword>
<feature type="transmembrane region" description="Helical" evidence="17">
    <location>
        <begin position="493"/>
        <end position="517"/>
    </location>
</feature>
<dbReference type="PROSITE" id="PS00610">
    <property type="entry name" value="NA_NEUROTRAN_SYMP_1"/>
    <property type="match status" value="1"/>
</dbReference>
<keyword evidence="14" id="KW-0479">Metal-binding</keyword>
<keyword evidence="11" id="KW-0325">Glycoprotein</keyword>
<comment type="function">
    <text evidence="13">Unusual broad substrate spectrum amino acid:sodium cotransporter that promotes absorption of the D isomers of essential amino acids. Neutral amino acids are the preferred substrates, especially methionine and phenylalanine.</text>
</comment>
<evidence type="ECO:0000256" key="7">
    <source>
        <dbReference type="ARBA" id="ARBA00022989"/>
    </source>
</evidence>
<evidence type="ECO:0000256" key="8">
    <source>
        <dbReference type="ARBA" id="ARBA00023053"/>
    </source>
</evidence>
<dbReference type="SUPFAM" id="SSF161070">
    <property type="entry name" value="SNF-like"/>
    <property type="match status" value="1"/>
</dbReference>
<evidence type="ECO:0000256" key="9">
    <source>
        <dbReference type="ARBA" id="ARBA00023065"/>
    </source>
</evidence>
<organism evidence="18 19">
    <name type="scientific">Frankliniella fusca</name>
    <dbReference type="NCBI Taxonomy" id="407009"/>
    <lineage>
        <taxon>Eukaryota</taxon>
        <taxon>Metazoa</taxon>
        <taxon>Ecdysozoa</taxon>
        <taxon>Arthropoda</taxon>
        <taxon>Hexapoda</taxon>
        <taxon>Insecta</taxon>
        <taxon>Pterygota</taxon>
        <taxon>Neoptera</taxon>
        <taxon>Paraneoptera</taxon>
        <taxon>Thysanoptera</taxon>
        <taxon>Terebrantia</taxon>
        <taxon>Thripoidea</taxon>
        <taxon>Thripidae</taxon>
        <taxon>Frankliniella</taxon>
    </lineage>
</organism>
<comment type="subcellular location">
    <subcellularLocation>
        <location evidence="1">Membrane</location>
        <topology evidence="1">Multi-pass membrane protein</topology>
    </subcellularLocation>
</comment>
<evidence type="ECO:0000256" key="6">
    <source>
        <dbReference type="ARBA" id="ARBA00022970"/>
    </source>
</evidence>
<feature type="transmembrane region" description="Helical" evidence="17">
    <location>
        <begin position="423"/>
        <end position="447"/>
    </location>
</feature>
<evidence type="ECO:0000256" key="10">
    <source>
        <dbReference type="ARBA" id="ARBA00023136"/>
    </source>
</evidence>
<dbReference type="PANTHER" id="PTHR11616">
    <property type="entry name" value="SODIUM/CHLORIDE DEPENDENT TRANSPORTER"/>
    <property type="match status" value="1"/>
</dbReference>
<evidence type="ECO:0000256" key="12">
    <source>
        <dbReference type="ARBA" id="ARBA00023201"/>
    </source>
</evidence>
<dbReference type="InterPro" id="IPR037272">
    <property type="entry name" value="SNS_sf"/>
</dbReference>
<comment type="similarity">
    <text evidence="2 15">Belongs to the sodium:neurotransmitter symporter (SNF) (TC 2.A.22) family.</text>
</comment>
<feature type="compositionally biased region" description="Low complexity" evidence="16">
    <location>
        <begin position="48"/>
        <end position="62"/>
    </location>
</feature>
<keyword evidence="7 17" id="KW-1133">Transmembrane helix</keyword>
<evidence type="ECO:0000256" key="17">
    <source>
        <dbReference type="SAM" id="Phobius"/>
    </source>
</evidence>
<feature type="transmembrane region" description="Helical" evidence="17">
    <location>
        <begin position="576"/>
        <end position="597"/>
    </location>
</feature>
<reference evidence="18" key="1">
    <citation type="submission" date="2021-07" db="EMBL/GenBank/DDBJ databases">
        <authorList>
            <person name="Catto M.A."/>
            <person name="Jacobson A."/>
            <person name="Kennedy G."/>
            <person name="Labadie P."/>
            <person name="Hunt B.G."/>
            <person name="Srinivasan R."/>
        </authorList>
    </citation>
    <scope>NUCLEOTIDE SEQUENCE</scope>
    <source>
        <strain evidence="18">PL_HMW_Pooled</strain>
        <tissue evidence="18">Head</tissue>
    </source>
</reference>
<feature type="transmembrane region" description="Helical" evidence="17">
    <location>
        <begin position="538"/>
        <end position="556"/>
    </location>
</feature>
<feature type="compositionally biased region" description="Basic and acidic residues" evidence="16">
    <location>
        <begin position="38"/>
        <end position="47"/>
    </location>
</feature>
<dbReference type="EMBL" id="JAHWGI010000289">
    <property type="protein sequence ID" value="KAK3912050.1"/>
    <property type="molecule type" value="Genomic_DNA"/>
</dbReference>
<feature type="transmembrane region" description="Helical" evidence="17">
    <location>
        <begin position="327"/>
        <end position="351"/>
    </location>
</feature>
<feature type="region of interest" description="Disordered" evidence="16">
    <location>
        <begin position="1"/>
        <end position="63"/>
    </location>
</feature>
<comment type="caution">
    <text evidence="18">The sequence shown here is derived from an EMBL/GenBank/DDBJ whole genome shotgun (WGS) entry which is preliminary data.</text>
</comment>
<keyword evidence="6" id="KW-0029">Amino-acid transport</keyword>
<feature type="transmembrane region" description="Helical" evidence="17">
    <location>
        <begin position="146"/>
        <end position="168"/>
    </location>
</feature>
<feature type="transmembrane region" description="Helical" evidence="17">
    <location>
        <begin position="249"/>
        <end position="270"/>
    </location>
</feature>
<dbReference type="GO" id="GO:0089718">
    <property type="term" value="P:amino acid import across plasma membrane"/>
    <property type="evidence" value="ECO:0007669"/>
    <property type="project" value="TreeGrafter"/>
</dbReference>
<feature type="transmembrane region" description="Helical" evidence="17">
    <location>
        <begin position="459"/>
        <end position="481"/>
    </location>
</feature>
<feature type="binding site" evidence="14">
    <location>
        <position position="82"/>
    </location>
    <ligand>
        <name>Na(+)</name>
        <dbReference type="ChEBI" id="CHEBI:29101"/>
        <label>1</label>
    </ligand>
</feature>
<sequence>MATTHHGGGTTLQQERAGGMDNPAFDPPEPLELQPRPDSLEKDKEHQAQAAAGGPPGKGRQQWSSGMEFLMSCIAMSVGLGNVWRFPFTVYENGGGAFLVPYLVVLALIGKPLYYMEMALGQFSSFGSVQVWELAPAFKGIGYGQLISSGIVVTYYCSIMAITVYYLAASFSSELPWATCPRTPGEYPYQAWAQCFDASPRAGRLAANVSAHSLAPGFFGPDRSSSSELYFKHSVLNEVDDARGISQGIGAPGLELSLCLALTWLLVWAVTCCGVKSSGKAAYFLALFPYVILFMLLIRGVTLPGALDGIIFFVQPDFWRLLDPTVWYAAVTQCFFSLGVGFGSLVMMSSYNAFDHNIYKDAMIVTSMDTLTSLLAGCTIFSILGNLAHESGQSVGTVVKGGSGLAFVSYPEAIAKFNVAPQVFAVLFFLMLLTLGVGSAVALLGNLTTLCGDALVPRAPTWAVSLVTCLVGALLGLVYVTPGGQYVLTLVDYYSGTFPIFVLVAAEMVVVGWVYGLDNLCRDLELMLGRRPGLYWRLTWGLITPVTMIVILVYTICTARRLEHNGRPLPDEAVAAGWVIAALGLVQIPLWAAIFFVKNRSLPFGEACRAALRPSPLWRPSLSAEASVAKQWQDQMGRQAQRAPDLWARVRELAAATFNRRLADD</sequence>
<keyword evidence="9" id="KW-0406">Ion transport</keyword>